<accession>A0A7R9VWN6</accession>
<feature type="compositionally biased region" description="Gly residues" evidence="1">
    <location>
        <begin position="41"/>
        <end position="51"/>
    </location>
</feature>
<feature type="region of interest" description="Disordered" evidence="1">
    <location>
        <begin position="1"/>
        <end position="127"/>
    </location>
</feature>
<sequence length="172" mass="16394">MLLQPPPPLLLPNESLSASGADFGGSGRTTDRTSDTAGTWGWRGGGGGFSSGGRPDACGAADAAHAHGGGAAAGVEGAAAIPSPRPLAFVSGRGGSSDGAAGSTGSGGASGGVTDATQAGTGLQHSRQRRAGSFELAGLGGAGGGGGGGAPLSLYQTWAAEGEDEMRWVRQC</sequence>
<dbReference type="EMBL" id="HBEC01041397">
    <property type="protein sequence ID" value="CAD8307739.1"/>
    <property type="molecule type" value="Transcribed_RNA"/>
</dbReference>
<feature type="compositionally biased region" description="Low complexity" evidence="1">
    <location>
        <begin position="52"/>
        <end position="63"/>
    </location>
</feature>
<evidence type="ECO:0000313" key="2">
    <source>
        <dbReference type="EMBL" id="CAD8307739.1"/>
    </source>
</evidence>
<feature type="compositionally biased region" description="Gly residues" evidence="1">
    <location>
        <begin position="92"/>
        <end position="111"/>
    </location>
</feature>
<evidence type="ECO:0000256" key="1">
    <source>
        <dbReference type="SAM" id="MobiDB-lite"/>
    </source>
</evidence>
<organism evidence="2">
    <name type="scientific">Chlamydomonas euryale</name>
    <dbReference type="NCBI Taxonomy" id="1486919"/>
    <lineage>
        <taxon>Eukaryota</taxon>
        <taxon>Viridiplantae</taxon>
        <taxon>Chlorophyta</taxon>
        <taxon>core chlorophytes</taxon>
        <taxon>Chlorophyceae</taxon>
        <taxon>CS clade</taxon>
        <taxon>Chlamydomonadales</taxon>
        <taxon>Chlamydomonadaceae</taxon>
        <taxon>Chlamydomonas</taxon>
    </lineage>
</organism>
<dbReference type="AlphaFoldDB" id="A0A7R9VWN6"/>
<proteinExistence type="predicted"/>
<protein>
    <submittedName>
        <fullName evidence="2">Uncharacterized protein</fullName>
    </submittedName>
</protein>
<feature type="compositionally biased region" description="Polar residues" evidence="1">
    <location>
        <begin position="115"/>
        <end position="125"/>
    </location>
</feature>
<reference evidence="2" key="1">
    <citation type="submission" date="2021-01" db="EMBL/GenBank/DDBJ databases">
        <authorList>
            <person name="Corre E."/>
            <person name="Pelletier E."/>
            <person name="Niang G."/>
            <person name="Scheremetjew M."/>
            <person name="Finn R."/>
            <person name="Kale V."/>
            <person name="Holt S."/>
            <person name="Cochrane G."/>
            <person name="Meng A."/>
            <person name="Brown T."/>
            <person name="Cohen L."/>
        </authorList>
    </citation>
    <scope>NUCLEOTIDE SEQUENCE</scope>
    <source>
        <strain evidence="2">CCMP219</strain>
    </source>
</reference>
<name>A0A7R9VWN6_9CHLO</name>
<feature type="compositionally biased region" description="Pro residues" evidence="1">
    <location>
        <begin position="1"/>
        <end position="10"/>
    </location>
</feature>
<gene>
    <name evidence="2" type="ORF">CEUR00632_LOCUS19269</name>
</gene>